<evidence type="ECO:0000256" key="1">
    <source>
        <dbReference type="SAM" id="MobiDB-lite"/>
    </source>
</evidence>
<evidence type="ECO:0000313" key="3">
    <source>
        <dbReference type="Proteomes" id="UP001159427"/>
    </source>
</evidence>
<dbReference type="Proteomes" id="UP001159427">
    <property type="component" value="Unassembled WGS sequence"/>
</dbReference>
<dbReference type="EMBL" id="CALNXI010000695">
    <property type="protein sequence ID" value="CAH3034523.1"/>
    <property type="molecule type" value="Genomic_DNA"/>
</dbReference>
<feature type="region of interest" description="Disordered" evidence="1">
    <location>
        <begin position="116"/>
        <end position="161"/>
    </location>
</feature>
<protein>
    <submittedName>
        <fullName evidence="2">Uncharacterized protein</fullName>
    </submittedName>
</protein>
<organism evidence="2 3">
    <name type="scientific">Porites evermanni</name>
    <dbReference type="NCBI Taxonomy" id="104178"/>
    <lineage>
        <taxon>Eukaryota</taxon>
        <taxon>Metazoa</taxon>
        <taxon>Cnidaria</taxon>
        <taxon>Anthozoa</taxon>
        <taxon>Hexacorallia</taxon>
        <taxon>Scleractinia</taxon>
        <taxon>Fungiina</taxon>
        <taxon>Poritidae</taxon>
        <taxon>Porites</taxon>
    </lineage>
</organism>
<feature type="compositionally biased region" description="Low complexity" evidence="1">
    <location>
        <begin position="137"/>
        <end position="150"/>
    </location>
</feature>
<proteinExistence type="predicted"/>
<name>A0ABN8MU09_9CNID</name>
<evidence type="ECO:0000313" key="2">
    <source>
        <dbReference type="EMBL" id="CAH3034523.1"/>
    </source>
</evidence>
<keyword evidence="3" id="KW-1185">Reference proteome</keyword>
<sequence>MRWNQDRSRAAVSTVKKREPPQSYSVLLRYVANQLSEEVFGKSLVPSFKGPNKYTGELLGVEYLYDQTGKVLQVIQGDATETDDIGGDANEDSDDEGFDEALAFNDPTIAPQQFIIDQPARQSTTTPRQHGLFMEAPSTSSASPSQPGSSCDAADEISDES</sequence>
<dbReference type="PANTHER" id="PTHR47773:SF1">
    <property type="entry name" value="C2H2-TYPE DOMAIN-CONTAINING PROTEIN"/>
    <property type="match status" value="1"/>
</dbReference>
<comment type="caution">
    <text evidence="2">The sequence shown here is derived from an EMBL/GenBank/DDBJ whole genome shotgun (WGS) entry which is preliminary data.</text>
</comment>
<gene>
    <name evidence="2" type="ORF">PEVE_00039427</name>
</gene>
<dbReference type="PANTHER" id="PTHR47773">
    <property type="entry name" value="SI:DKEY-9I5.2-RELATED"/>
    <property type="match status" value="1"/>
</dbReference>
<accession>A0ABN8MU09</accession>
<reference evidence="2 3" key="1">
    <citation type="submission" date="2022-05" db="EMBL/GenBank/DDBJ databases">
        <authorList>
            <consortium name="Genoscope - CEA"/>
            <person name="William W."/>
        </authorList>
    </citation>
    <scope>NUCLEOTIDE SEQUENCE [LARGE SCALE GENOMIC DNA]</scope>
</reference>